<keyword evidence="5" id="KW-0067">ATP-binding</keyword>
<organism evidence="11 12">
    <name type="scientific">Zophobas morio</name>
    <dbReference type="NCBI Taxonomy" id="2755281"/>
    <lineage>
        <taxon>Eukaryota</taxon>
        <taxon>Metazoa</taxon>
        <taxon>Ecdysozoa</taxon>
        <taxon>Arthropoda</taxon>
        <taxon>Hexapoda</taxon>
        <taxon>Insecta</taxon>
        <taxon>Pterygota</taxon>
        <taxon>Neoptera</taxon>
        <taxon>Endopterygota</taxon>
        <taxon>Coleoptera</taxon>
        <taxon>Polyphaga</taxon>
        <taxon>Cucujiformia</taxon>
        <taxon>Tenebrionidae</taxon>
        <taxon>Zophobas</taxon>
    </lineage>
</organism>
<keyword evidence="7 8" id="KW-0472">Membrane</keyword>
<evidence type="ECO:0008006" key="13">
    <source>
        <dbReference type="Google" id="ProtNLM"/>
    </source>
</evidence>
<dbReference type="Proteomes" id="UP001168821">
    <property type="component" value="Unassembled WGS sequence"/>
</dbReference>
<dbReference type="SMART" id="SM00382">
    <property type="entry name" value="AAA"/>
    <property type="match status" value="1"/>
</dbReference>
<protein>
    <recommendedName>
        <fullName evidence="13">Multidrug resistance-associated protein 4</fullName>
    </recommendedName>
</protein>
<evidence type="ECO:0000256" key="4">
    <source>
        <dbReference type="ARBA" id="ARBA00022741"/>
    </source>
</evidence>
<evidence type="ECO:0000313" key="11">
    <source>
        <dbReference type="EMBL" id="KAJ3659616.1"/>
    </source>
</evidence>
<dbReference type="AlphaFoldDB" id="A0AA38MKA6"/>
<dbReference type="PROSITE" id="PS50929">
    <property type="entry name" value="ABC_TM1F"/>
    <property type="match status" value="1"/>
</dbReference>
<name>A0AA38MKA6_9CUCU</name>
<dbReference type="CDD" id="cd03250">
    <property type="entry name" value="ABCC_MRP_domain1"/>
    <property type="match status" value="1"/>
</dbReference>
<feature type="domain" description="ABC transmembrane type-1" evidence="10">
    <location>
        <begin position="92"/>
        <end position="370"/>
    </location>
</feature>
<feature type="transmembrane region" description="Helical" evidence="8">
    <location>
        <begin position="345"/>
        <end position="369"/>
    </location>
</feature>
<keyword evidence="3 8" id="KW-0812">Transmembrane</keyword>
<dbReference type="GO" id="GO:0016887">
    <property type="term" value="F:ATP hydrolysis activity"/>
    <property type="evidence" value="ECO:0007669"/>
    <property type="project" value="InterPro"/>
</dbReference>
<dbReference type="EMBL" id="JALNTZ010000003">
    <property type="protein sequence ID" value="KAJ3659616.1"/>
    <property type="molecule type" value="Genomic_DNA"/>
</dbReference>
<feature type="transmembrane region" description="Helical" evidence="8">
    <location>
        <begin position="306"/>
        <end position="333"/>
    </location>
</feature>
<dbReference type="SUPFAM" id="SSF52540">
    <property type="entry name" value="P-loop containing nucleoside triphosphate hydrolases"/>
    <property type="match status" value="1"/>
</dbReference>
<dbReference type="InterPro" id="IPR050173">
    <property type="entry name" value="ABC_transporter_C-like"/>
</dbReference>
<dbReference type="SUPFAM" id="SSF90123">
    <property type="entry name" value="ABC transporter transmembrane region"/>
    <property type="match status" value="1"/>
</dbReference>
<evidence type="ECO:0000259" key="10">
    <source>
        <dbReference type="PROSITE" id="PS50929"/>
    </source>
</evidence>
<keyword evidence="6 8" id="KW-1133">Transmembrane helix</keyword>
<dbReference type="PANTHER" id="PTHR24223:SF448">
    <property type="entry name" value="FI20146P1-RELATED"/>
    <property type="match status" value="1"/>
</dbReference>
<comment type="subcellular location">
    <subcellularLocation>
        <location evidence="1">Membrane</location>
        <topology evidence="1">Multi-pass membrane protein</topology>
    </subcellularLocation>
</comment>
<dbReference type="CDD" id="cd18579">
    <property type="entry name" value="ABC_6TM_ABCC_D1"/>
    <property type="match status" value="1"/>
</dbReference>
<dbReference type="Gene3D" id="3.40.50.300">
    <property type="entry name" value="P-loop containing nucleotide triphosphate hydrolases"/>
    <property type="match status" value="1"/>
</dbReference>
<feature type="transmembrane region" description="Helical" evidence="8">
    <location>
        <begin position="86"/>
        <end position="107"/>
    </location>
</feature>
<dbReference type="InterPro" id="IPR027417">
    <property type="entry name" value="P-loop_NTPase"/>
</dbReference>
<dbReference type="PROSITE" id="PS50893">
    <property type="entry name" value="ABC_TRANSPORTER_2"/>
    <property type="match status" value="1"/>
</dbReference>
<accession>A0AA38MKA6</accession>
<keyword evidence="4" id="KW-0547">Nucleotide-binding</keyword>
<evidence type="ECO:0000256" key="7">
    <source>
        <dbReference type="ARBA" id="ARBA00023136"/>
    </source>
</evidence>
<dbReference type="Pfam" id="PF00005">
    <property type="entry name" value="ABC_tran"/>
    <property type="match status" value="1"/>
</dbReference>
<evidence type="ECO:0000256" key="3">
    <source>
        <dbReference type="ARBA" id="ARBA00022692"/>
    </source>
</evidence>
<dbReference type="GO" id="GO:0005524">
    <property type="term" value="F:ATP binding"/>
    <property type="evidence" value="ECO:0007669"/>
    <property type="project" value="UniProtKB-KW"/>
</dbReference>
<dbReference type="GO" id="GO:0140359">
    <property type="term" value="F:ABC-type transporter activity"/>
    <property type="evidence" value="ECO:0007669"/>
    <property type="project" value="InterPro"/>
</dbReference>
<feature type="transmembrane region" description="Helical" evidence="8">
    <location>
        <begin position="229"/>
        <end position="252"/>
    </location>
</feature>
<evidence type="ECO:0000256" key="8">
    <source>
        <dbReference type="SAM" id="Phobius"/>
    </source>
</evidence>
<keyword evidence="12" id="KW-1185">Reference proteome</keyword>
<dbReference type="InterPro" id="IPR011527">
    <property type="entry name" value="ABC1_TM_dom"/>
</dbReference>
<feature type="domain" description="ABC transporter" evidence="9">
    <location>
        <begin position="404"/>
        <end position="623"/>
    </location>
</feature>
<keyword evidence="2" id="KW-0813">Transport</keyword>
<dbReference type="InterPro" id="IPR044746">
    <property type="entry name" value="ABCC_6TM_D1"/>
</dbReference>
<dbReference type="Gene3D" id="1.20.1560.10">
    <property type="entry name" value="ABC transporter type 1, transmembrane domain"/>
    <property type="match status" value="1"/>
</dbReference>
<dbReference type="InterPro" id="IPR003439">
    <property type="entry name" value="ABC_transporter-like_ATP-bd"/>
</dbReference>
<dbReference type="GO" id="GO:0016020">
    <property type="term" value="C:membrane"/>
    <property type="evidence" value="ECO:0007669"/>
    <property type="project" value="UniProtKB-SubCell"/>
</dbReference>
<evidence type="ECO:0000256" key="1">
    <source>
        <dbReference type="ARBA" id="ARBA00004141"/>
    </source>
</evidence>
<evidence type="ECO:0000259" key="9">
    <source>
        <dbReference type="PROSITE" id="PS50893"/>
    </source>
</evidence>
<dbReference type="InterPro" id="IPR003593">
    <property type="entry name" value="AAA+_ATPase"/>
</dbReference>
<gene>
    <name evidence="11" type="ORF">Zmor_011297</name>
</gene>
<dbReference type="PROSITE" id="PS00211">
    <property type="entry name" value="ABC_TRANSPORTER_1"/>
    <property type="match status" value="1"/>
</dbReference>
<reference evidence="11" key="1">
    <citation type="journal article" date="2023" name="G3 (Bethesda)">
        <title>Whole genome assemblies of Zophobas morio and Tenebrio molitor.</title>
        <authorList>
            <person name="Kaur S."/>
            <person name="Stinson S.A."/>
            <person name="diCenzo G.C."/>
        </authorList>
    </citation>
    <scope>NUCLEOTIDE SEQUENCE</scope>
    <source>
        <strain evidence="11">QUZm001</strain>
    </source>
</reference>
<proteinExistence type="predicted"/>
<comment type="caution">
    <text evidence="11">The sequence shown here is derived from an EMBL/GenBank/DDBJ whole genome shotgun (WGS) entry which is preliminary data.</text>
</comment>
<feature type="transmembrane region" description="Helical" evidence="8">
    <location>
        <begin position="678"/>
        <end position="697"/>
    </location>
</feature>
<feature type="transmembrane region" description="Helical" evidence="8">
    <location>
        <begin position="127"/>
        <end position="144"/>
    </location>
</feature>
<dbReference type="PANTHER" id="PTHR24223">
    <property type="entry name" value="ATP-BINDING CASSETTE SUB-FAMILY C"/>
    <property type="match status" value="1"/>
</dbReference>
<dbReference type="InterPro" id="IPR017871">
    <property type="entry name" value="ABC_transporter-like_CS"/>
</dbReference>
<evidence type="ECO:0000256" key="2">
    <source>
        <dbReference type="ARBA" id="ARBA00022448"/>
    </source>
</evidence>
<feature type="transmembrane region" description="Helical" evidence="8">
    <location>
        <begin position="201"/>
        <end position="223"/>
    </location>
</feature>
<evidence type="ECO:0000256" key="5">
    <source>
        <dbReference type="ARBA" id="ARBA00022840"/>
    </source>
</evidence>
<sequence length="730" mass="84373">MNGEKVEERRSNPRQSASLISRITFWYTYDLFKIGYKRELEEKDLYEVLPQFNTSELGDHMEREWNQSKEHKNAMFLVLWKMYGKYYCTLSVTMLFTIVLNVVRPIIFGKLVFFFTPGQQSLTKADALLYTAILLVLQLVDIICRQNYLFLTENLIIKIRTAFCSLIYRKFLKLPVSCLRHVSYGNVANLITRDISAFDQFFLHFTYAWSGIIFILISCYNMYRRIGWPAAVAILAFAVFIPLQVLAGIWIASLKRETSQKTDKRLQKFKEVCSNIRSTKMYVWEKYVENKISLARKEEMTILFKIFLLLFLSIATGIIVINVTYYFVVMINIWMDQILTAEVMYFINGTFLTLTLTITIVFPFATFSLSQVIIAIKRMQTLVHTLETHSKRTRRTVKTETPEVEFSNVTVIIDDQTIFENVSLHVFSGLTLITGPTGSGKSVFLLTMLKEFEISDGKLFVDGRLSYASQEPWLFPASIKQNILFGNNYNHKRYQEVLHVCDLNYDLDLLENGDSTIVVDGGVNLSKGQRSRINLARAIYQNSDIYLIDDCLSSLDPLVSNHIVKNCILKLLRDKLVFLVSHHSDLKHHAANILNLRNGNVNTRKNYLSNDVENDNPYIIPRIPNTLIKADITTSIDFETEKLNETTKTNKIYAEINKSGSVPLKVYTEYIRMGGGKATFLGVFCIFIVTQLLDNIYKDKLISNWVNLEDKISRNNHCWQRIIPTSCRRP</sequence>
<evidence type="ECO:0000256" key="6">
    <source>
        <dbReference type="ARBA" id="ARBA00022989"/>
    </source>
</evidence>
<dbReference type="Pfam" id="PF00664">
    <property type="entry name" value="ABC_membrane"/>
    <property type="match status" value="1"/>
</dbReference>
<dbReference type="InterPro" id="IPR036640">
    <property type="entry name" value="ABC1_TM_sf"/>
</dbReference>
<evidence type="ECO:0000313" key="12">
    <source>
        <dbReference type="Proteomes" id="UP001168821"/>
    </source>
</evidence>